<dbReference type="InParanoid" id="A0A067R2S3"/>
<feature type="transmembrane region" description="Helical" evidence="9">
    <location>
        <begin position="592"/>
        <end position="611"/>
    </location>
</feature>
<dbReference type="STRING" id="136037.A0A067R2S3"/>
<comment type="subcellular location">
    <subcellularLocation>
        <location evidence="1">Cell membrane</location>
        <topology evidence="1">Multi-pass membrane protein</topology>
    </subcellularLocation>
</comment>
<proteinExistence type="inferred from homology"/>
<dbReference type="OMA" id="NECYFAF"/>
<dbReference type="Pfam" id="PF24576">
    <property type="entry name" value="IR75A_N"/>
    <property type="match status" value="1"/>
</dbReference>
<evidence type="ECO:0000259" key="11">
    <source>
        <dbReference type="Pfam" id="PF00060"/>
    </source>
</evidence>
<reference evidence="13 14" key="1">
    <citation type="journal article" date="2014" name="Nat. Commun.">
        <title>Molecular traces of alternative social organization in a termite genome.</title>
        <authorList>
            <person name="Terrapon N."/>
            <person name="Li C."/>
            <person name="Robertson H.M."/>
            <person name="Ji L."/>
            <person name="Meng X."/>
            <person name="Booth W."/>
            <person name="Chen Z."/>
            <person name="Childers C.P."/>
            <person name="Glastad K.M."/>
            <person name="Gokhale K."/>
            <person name="Gowin J."/>
            <person name="Gronenberg W."/>
            <person name="Hermansen R.A."/>
            <person name="Hu H."/>
            <person name="Hunt B.G."/>
            <person name="Huylmans A.K."/>
            <person name="Khalil S.M."/>
            <person name="Mitchell R.D."/>
            <person name="Munoz-Torres M.C."/>
            <person name="Mustard J.A."/>
            <person name="Pan H."/>
            <person name="Reese J.T."/>
            <person name="Scharf M.E."/>
            <person name="Sun F."/>
            <person name="Vogel H."/>
            <person name="Xiao J."/>
            <person name="Yang W."/>
            <person name="Yang Z."/>
            <person name="Yang Z."/>
            <person name="Zhou J."/>
            <person name="Zhu J."/>
            <person name="Brent C.S."/>
            <person name="Elsik C.G."/>
            <person name="Goodisman M.A."/>
            <person name="Liberles D.A."/>
            <person name="Roe R.M."/>
            <person name="Vargo E.L."/>
            <person name="Vilcinskas A."/>
            <person name="Wang J."/>
            <person name="Bornberg-Bauer E."/>
            <person name="Korb J."/>
            <person name="Zhang G."/>
            <person name="Liebig J."/>
        </authorList>
    </citation>
    <scope>NUCLEOTIDE SEQUENCE [LARGE SCALE GENOMIC DNA]</scope>
    <source>
        <tissue evidence="13">Whole organism</tissue>
    </source>
</reference>
<organism evidence="13 14">
    <name type="scientific">Zootermopsis nevadensis</name>
    <name type="common">Dampwood termite</name>
    <dbReference type="NCBI Taxonomy" id="136037"/>
    <lineage>
        <taxon>Eukaryota</taxon>
        <taxon>Metazoa</taxon>
        <taxon>Ecdysozoa</taxon>
        <taxon>Arthropoda</taxon>
        <taxon>Hexapoda</taxon>
        <taxon>Insecta</taxon>
        <taxon>Pterygota</taxon>
        <taxon>Neoptera</taxon>
        <taxon>Polyneoptera</taxon>
        <taxon>Dictyoptera</taxon>
        <taxon>Blattodea</taxon>
        <taxon>Blattoidea</taxon>
        <taxon>Termitoidae</taxon>
        <taxon>Termopsidae</taxon>
        <taxon>Zootermopsis</taxon>
    </lineage>
</organism>
<evidence type="ECO:0000256" key="8">
    <source>
        <dbReference type="ARBA" id="ARBA00023180"/>
    </source>
</evidence>
<evidence type="ECO:0000259" key="12">
    <source>
        <dbReference type="Pfam" id="PF24576"/>
    </source>
</evidence>
<dbReference type="Proteomes" id="UP000027135">
    <property type="component" value="Unassembled WGS sequence"/>
</dbReference>
<dbReference type="Gene3D" id="3.40.190.10">
    <property type="entry name" value="Periplasmic binding protein-like II"/>
    <property type="match status" value="1"/>
</dbReference>
<dbReference type="SUPFAM" id="SSF53850">
    <property type="entry name" value="Periplasmic binding protein-like II"/>
    <property type="match status" value="1"/>
</dbReference>
<evidence type="ECO:0000256" key="6">
    <source>
        <dbReference type="ARBA" id="ARBA00023136"/>
    </source>
</evidence>
<accession>A0A067R2S3</accession>
<dbReference type="GO" id="GO:0005886">
    <property type="term" value="C:plasma membrane"/>
    <property type="evidence" value="ECO:0007669"/>
    <property type="project" value="UniProtKB-SubCell"/>
</dbReference>
<evidence type="ECO:0000256" key="10">
    <source>
        <dbReference type="SAM" id="SignalP"/>
    </source>
</evidence>
<feature type="chain" id="PRO_5001644694" evidence="10">
    <location>
        <begin position="18"/>
        <end position="625"/>
    </location>
</feature>
<evidence type="ECO:0000256" key="9">
    <source>
        <dbReference type="SAM" id="Phobius"/>
    </source>
</evidence>
<keyword evidence="7" id="KW-0675">Receptor</keyword>
<dbReference type="EMBL" id="KK852952">
    <property type="protein sequence ID" value="KDR13328.1"/>
    <property type="molecule type" value="Genomic_DNA"/>
</dbReference>
<evidence type="ECO:0000256" key="3">
    <source>
        <dbReference type="ARBA" id="ARBA00022475"/>
    </source>
</evidence>
<evidence type="ECO:0000313" key="13">
    <source>
        <dbReference type="EMBL" id="KDR13328.1"/>
    </source>
</evidence>
<feature type="domain" description="Ionotropic glutamate receptor C-terminal" evidence="11">
    <location>
        <begin position="343"/>
        <end position="485"/>
    </location>
</feature>
<dbReference type="InterPro" id="IPR001320">
    <property type="entry name" value="Iontro_rcpt_C"/>
</dbReference>
<dbReference type="PANTHER" id="PTHR42643">
    <property type="entry name" value="IONOTROPIC RECEPTOR 20A-RELATED"/>
    <property type="match status" value="1"/>
</dbReference>
<keyword evidence="4 9" id="KW-0812">Transmembrane</keyword>
<dbReference type="eggNOG" id="KOG1052">
    <property type="taxonomic scope" value="Eukaryota"/>
</dbReference>
<dbReference type="Pfam" id="PF00060">
    <property type="entry name" value="Lig_chan"/>
    <property type="match status" value="1"/>
</dbReference>
<feature type="domain" description="Ionotropic receptor 75a N-terminal" evidence="12">
    <location>
        <begin position="87"/>
        <end position="223"/>
    </location>
</feature>
<comment type="similarity">
    <text evidence="2">Belongs to the glutamate-gated ion channel (TC 1.A.10.1) family.</text>
</comment>
<gene>
    <name evidence="13" type="ORF">L798_12953</name>
</gene>
<dbReference type="Gene3D" id="1.10.287.70">
    <property type="match status" value="1"/>
</dbReference>
<evidence type="ECO:0000256" key="1">
    <source>
        <dbReference type="ARBA" id="ARBA00004651"/>
    </source>
</evidence>
<keyword evidence="3" id="KW-1003">Cell membrane</keyword>
<keyword evidence="14" id="KW-1185">Reference proteome</keyword>
<dbReference type="AlphaFoldDB" id="A0A067R2S3"/>
<keyword evidence="5 9" id="KW-1133">Transmembrane helix</keyword>
<dbReference type="GO" id="GO:0015276">
    <property type="term" value="F:ligand-gated monoatomic ion channel activity"/>
    <property type="evidence" value="ECO:0007669"/>
    <property type="project" value="InterPro"/>
</dbReference>
<sequence length="625" mass="70577">MLLLVLASAFMVCPVAADLDTLSFIIDFLRFQRPPALVSAFVCWKQESERRLTLQLSRNHVFLSTHSLDRLRVTPTTGYVTFILDTRCEGAIGILQQANELQMLRRQYRWLLLQSSHFATLSSYENKTFPQAMARPRSDDITDELESILEHLNILLDSDVIIGKRVSEKVFLLLEVYKPRASGGLVKKIIGEWSEGHGLRVTTSAVVAVRRMNLHKALIRAVMVVTDNGTLNHLDDDVDKHVDTYTKTNYAQFKYVTEILNASVEMAITNTWGYSANGSWTGLTGFLQREEADIGSTGMFVLKQRLSVVNFIAATTRTRSAFLFRPPPLSFVMNIFTLPFSRAVWLASVALIAVISFLLYSAFRWEYREKGAMNWTDVVLLSLGAVCQQGSTLEAQGITGRTVTIMLYIVVIFLYTSYSACIVALLQSTTDSIQTLEDLYHSGLTLGAVDVVYSRHFFSTASDPLRHAIYTQKINPSGKPSNFMSLHQGLERVRRGLFAFHHELGPGYKIISDIFLEEEKCGLQTITCFVDFVDPWISVSKQTPFKEIMSIAYRIIHERGLQERENLRYYHKKPKCEGLGSSFVSVGIVDCYPALLVLVYGLMCSVTVLLLEILTYKRFQNNFGS</sequence>
<dbReference type="GO" id="GO:0050906">
    <property type="term" value="P:detection of stimulus involved in sensory perception"/>
    <property type="evidence" value="ECO:0007669"/>
    <property type="project" value="UniProtKB-ARBA"/>
</dbReference>
<protein>
    <submittedName>
        <fullName evidence="13">Uncharacterized protein</fullName>
    </submittedName>
</protein>
<dbReference type="PANTHER" id="PTHR42643:SF33">
    <property type="entry name" value="GLUTAMATE RECEPTOR 2-LIKE PROTEIN"/>
    <property type="match status" value="1"/>
</dbReference>
<name>A0A067R2S3_ZOONE</name>
<dbReference type="InterPro" id="IPR052192">
    <property type="entry name" value="Insect_Ionotropic_Sensory_Rcpt"/>
</dbReference>
<evidence type="ECO:0000256" key="2">
    <source>
        <dbReference type="ARBA" id="ARBA00008685"/>
    </source>
</evidence>
<keyword evidence="10" id="KW-0732">Signal</keyword>
<evidence type="ECO:0000256" key="5">
    <source>
        <dbReference type="ARBA" id="ARBA00022989"/>
    </source>
</evidence>
<feature type="signal peptide" evidence="10">
    <location>
        <begin position="1"/>
        <end position="17"/>
    </location>
</feature>
<evidence type="ECO:0000313" key="14">
    <source>
        <dbReference type="Proteomes" id="UP000027135"/>
    </source>
</evidence>
<feature type="transmembrane region" description="Helical" evidence="9">
    <location>
        <begin position="343"/>
        <end position="363"/>
    </location>
</feature>
<evidence type="ECO:0000256" key="4">
    <source>
        <dbReference type="ARBA" id="ARBA00022692"/>
    </source>
</evidence>
<evidence type="ECO:0000256" key="7">
    <source>
        <dbReference type="ARBA" id="ARBA00023170"/>
    </source>
</evidence>
<feature type="transmembrane region" description="Helical" evidence="9">
    <location>
        <begin position="405"/>
        <end position="426"/>
    </location>
</feature>
<dbReference type="InterPro" id="IPR057074">
    <property type="entry name" value="IR75A_N"/>
</dbReference>
<keyword evidence="8" id="KW-0325">Glycoprotein</keyword>
<keyword evidence="6 9" id="KW-0472">Membrane</keyword>